<dbReference type="AlphaFoldDB" id="A0A6I9QZ24"/>
<dbReference type="RefSeq" id="XP_010917465.1">
    <property type="nucleotide sequence ID" value="XM_010919163.1"/>
</dbReference>
<proteinExistence type="predicted"/>
<feature type="compositionally biased region" description="Basic and acidic residues" evidence="1">
    <location>
        <begin position="232"/>
        <end position="247"/>
    </location>
</feature>
<feature type="region of interest" description="Disordered" evidence="1">
    <location>
        <begin position="78"/>
        <end position="161"/>
    </location>
</feature>
<name>A0A6I9QZ24_ELAGV</name>
<feature type="compositionally biased region" description="Basic and acidic residues" evidence="1">
    <location>
        <begin position="114"/>
        <end position="161"/>
    </location>
</feature>
<feature type="compositionally biased region" description="Pro residues" evidence="1">
    <location>
        <begin position="83"/>
        <end position="94"/>
    </location>
</feature>
<evidence type="ECO:0000313" key="3">
    <source>
        <dbReference type="RefSeq" id="XP_010917465.1"/>
    </source>
</evidence>
<gene>
    <name evidence="3" type="primary">LOC105042059</name>
</gene>
<dbReference type="Proteomes" id="UP000504607">
    <property type="component" value="Chromosome 3"/>
</dbReference>
<organism evidence="2 3">
    <name type="scientific">Elaeis guineensis var. tenera</name>
    <name type="common">Oil palm</name>
    <dbReference type="NCBI Taxonomy" id="51953"/>
    <lineage>
        <taxon>Eukaryota</taxon>
        <taxon>Viridiplantae</taxon>
        <taxon>Streptophyta</taxon>
        <taxon>Embryophyta</taxon>
        <taxon>Tracheophyta</taxon>
        <taxon>Spermatophyta</taxon>
        <taxon>Magnoliopsida</taxon>
        <taxon>Liliopsida</taxon>
        <taxon>Arecaceae</taxon>
        <taxon>Arecoideae</taxon>
        <taxon>Cocoseae</taxon>
        <taxon>Elaeidinae</taxon>
        <taxon>Elaeis</taxon>
    </lineage>
</organism>
<evidence type="ECO:0000313" key="2">
    <source>
        <dbReference type="Proteomes" id="UP000504607"/>
    </source>
</evidence>
<feature type="region of interest" description="Disordered" evidence="1">
    <location>
        <begin position="214"/>
        <end position="261"/>
    </location>
</feature>
<dbReference type="InParanoid" id="A0A6I9QZ24"/>
<keyword evidence="2" id="KW-1185">Reference proteome</keyword>
<evidence type="ECO:0000256" key="1">
    <source>
        <dbReference type="SAM" id="MobiDB-lite"/>
    </source>
</evidence>
<accession>A0A6I9QZ24</accession>
<protein>
    <submittedName>
        <fullName evidence="3">Skin secretory protein xP2-like</fullName>
    </submittedName>
</protein>
<sequence>MEKPPSTMWQQYKLIEKERRPSHAGAIVGVPAELNIPAIVHHHGSRCASLAVASPSPSSAAAAVGEERELRAFSSFVSSLPPEAYPPPPSPPPTVAVAPEEETKAEEPFAPALAERESEEPPKAIEAEEEPLKPAESKEPLKTTMVEEKASPLPPMEEKAVMVDKDGAKTVEVIEETMVPIAPPAIEEVTPTVSVVEPEKEASGETPTVIVAPEKVFASKDSRSRKGAPKASRIEETPKDGDGREEGFSAATNRGEGHRGG</sequence>
<reference evidence="3" key="1">
    <citation type="submission" date="2025-08" db="UniProtKB">
        <authorList>
            <consortium name="RefSeq"/>
        </authorList>
    </citation>
    <scope>IDENTIFICATION</scope>
</reference>